<protein>
    <recommendedName>
        <fullName evidence="11">Integrase</fullName>
    </recommendedName>
</protein>
<feature type="domain" description="Tyr recombinase" evidence="7">
    <location>
        <begin position="131"/>
        <end position="323"/>
    </location>
</feature>
<dbReference type="Proteomes" id="UP000283975">
    <property type="component" value="Unassembled WGS sequence"/>
</dbReference>
<sequence>MVLFLMILVMYLVSFCNALYLLWEVIFLTVQTAFDKFIRCKRLCNLSHETVKDYDNIVSIFIRYIGSDTECASLSLDVVEDYILGLMDKGLSPATVATYVRNVRIFLRWVYKEHGLSFDPNHIKVPKTPKKIVHILSSADIQYLFDLAKCAVPWLTARNKSIMALMLDSGLRQNEVCTLDKKGLDFDRSVLQVTGKGSKERLVPLGYISKMLLQDYLSQCPYKDVDYVFCDRMGNQISRNAIKVFMNRLKHKVPFDISSHKLRHNFATNFCIDNYRKTGNTGVYDLSILMGHESIETTKKYEHFAHEIIAVENSNSHLDNIYLK</sequence>
<evidence type="ECO:0000313" key="10">
    <source>
        <dbReference type="Proteomes" id="UP000283975"/>
    </source>
</evidence>
<gene>
    <name evidence="9" type="ORF">DW839_33125</name>
</gene>
<dbReference type="InterPro" id="IPR013762">
    <property type="entry name" value="Integrase-like_cat_sf"/>
</dbReference>
<feature type="domain" description="Core-binding (CB)" evidence="8">
    <location>
        <begin position="28"/>
        <end position="111"/>
    </location>
</feature>
<evidence type="ECO:0000256" key="1">
    <source>
        <dbReference type="ARBA" id="ARBA00003283"/>
    </source>
</evidence>
<name>A0A414ADB0_9FIRM</name>
<keyword evidence="5" id="KW-0233">DNA recombination</keyword>
<reference evidence="9 10" key="1">
    <citation type="submission" date="2018-08" db="EMBL/GenBank/DDBJ databases">
        <title>A genome reference for cultivated species of the human gut microbiota.</title>
        <authorList>
            <person name="Zou Y."/>
            <person name="Xue W."/>
            <person name="Luo G."/>
        </authorList>
    </citation>
    <scope>NUCLEOTIDE SEQUENCE [LARGE SCALE GENOMIC DNA]</scope>
    <source>
        <strain evidence="9 10">AM35-14</strain>
    </source>
</reference>
<dbReference type="InterPro" id="IPR002104">
    <property type="entry name" value="Integrase_catalytic"/>
</dbReference>
<evidence type="ECO:0000256" key="3">
    <source>
        <dbReference type="ARBA" id="ARBA00022908"/>
    </source>
</evidence>
<accession>A0A414ADB0</accession>
<comment type="caution">
    <text evidence="9">The sequence shown here is derived from an EMBL/GenBank/DDBJ whole genome shotgun (WGS) entry which is preliminary data.</text>
</comment>
<dbReference type="Pfam" id="PF00589">
    <property type="entry name" value="Phage_integrase"/>
    <property type="match status" value="1"/>
</dbReference>
<proteinExistence type="inferred from homology"/>
<keyword evidence="3" id="KW-0229">DNA integration</keyword>
<dbReference type="SUPFAM" id="SSF56349">
    <property type="entry name" value="DNA breaking-rejoining enzymes"/>
    <property type="match status" value="1"/>
</dbReference>
<keyword evidence="4 6" id="KW-0238">DNA-binding</keyword>
<evidence type="ECO:0000256" key="5">
    <source>
        <dbReference type="ARBA" id="ARBA00023172"/>
    </source>
</evidence>
<dbReference type="InterPro" id="IPR004107">
    <property type="entry name" value="Integrase_SAM-like_N"/>
</dbReference>
<dbReference type="PANTHER" id="PTHR30349:SF41">
    <property type="entry name" value="INTEGRASE_RECOMBINASE PROTEIN MJ0367-RELATED"/>
    <property type="match status" value="1"/>
</dbReference>
<evidence type="ECO:0000313" key="9">
    <source>
        <dbReference type="EMBL" id="RHC44714.1"/>
    </source>
</evidence>
<evidence type="ECO:0000256" key="2">
    <source>
        <dbReference type="ARBA" id="ARBA00008857"/>
    </source>
</evidence>
<dbReference type="Gene3D" id="1.10.443.10">
    <property type="entry name" value="Intergrase catalytic core"/>
    <property type="match status" value="1"/>
</dbReference>
<organism evidence="9 10">
    <name type="scientific">Enterocloster bolteae</name>
    <dbReference type="NCBI Taxonomy" id="208479"/>
    <lineage>
        <taxon>Bacteria</taxon>
        <taxon>Bacillati</taxon>
        <taxon>Bacillota</taxon>
        <taxon>Clostridia</taxon>
        <taxon>Lachnospirales</taxon>
        <taxon>Lachnospiraceae</taxon>
        <taxon>Enterocloster</taxon>
    </lineage>
</organism>
<dbReference type="PROSITE" id="PS51900">
    <property type="entry name" value="CB"/>
    <property type="match status" value="1"/>
</dbReference>
<evidence type="ECO:0000259" key="8">
    <source>
        <dbReference type="PROSITE" id="PS51900"/>
    </source>
</evidence>
<dbReference type="GO" id="GO:0006310">
    <property type="term" value="P:DNA recombination"/>
    <property type="evidence" value="ECO:0007669"/>
    <property type="project" value="UniProtKB-KW"/>
</dbReference>
<dbReference type="InterPro" id="IPR011010">
    <property type="entry name" value="DNA_brk_join_enz"/>
</dbReference>
<evidence type="ECO:0008006" key="11">
    <source>
        <dbReference type="Google" id="ProtNLM"/>
    </source>
</evidence>
<evidence type="ECO:0000259" key="7">
    <source>
        <dbReference type="PROSITE" id="PS51898"/>
    </source>
</evidence>
<evidence type="ECO:0000256" key="4">
    <source>
        <dbReference type="ARBA" id="ARBA00023125"/>
    </source>
</evidence>
<dbReference type="GO" id="GO:0015074">
    <property type="term" value="P:DNA integration"/>
    <property type="evidence" value="ECO:0007669"/>
    <property type="project" value="UniProtKB-KW"/>
</dbReference>
<dbReference type="Pfam" id="PF13495">
    <property type="entry name" value="Phage_int_SAM_4"/>
    <property type="match status" value="1"/>
</dbReference>
<dbReference type="InterPro" id="IPR044068">
    <property type="entry name" value="CB"/>
</dbReference>
<dbReference type="EMBL" id="QSHZ01000093">
    <property type="protein sequence ID" value="RHC44714.1"/>
    <property type="molecule type" value="Genomic_DNA"/>
</dbReference>
<dbReference type="GO" id="GO:0003677">
    <property type="term" value="F:DNA binding"/>
    <property type="evidence" value="ECO:0007669"/>
    <property type="project" value="UniProtKB-UniRule"/>
</dbReference>
<comment type="similarity">
    <text evidence="2">Belongs to the 'phage' integrase family.</text>
</comment>
<comment type="function">
    <text evidence="1">Site-specific tyrosine recombinase, which acts by catalyzing the cutting and rejoining of the recombining DNA molecules.</text>
</comment>
<dbReference type="InterPro" id="IPR010998">
    <property type="entry name" value="Integrase_recombinase_N"/>
</dbReference>
<dbReference type="InterPro" id="IPR050090">
    <property type="entry name" value="Tyrosine_recombinase_XerCD"/>
</dbReference>
<evidence type="ECO:0000256" key="6">
    <source>
        <dbReference type="PROSITE-ProRule" id="PRU01248"/>
    </source>
</evidence>
<dbReference type="PANTHER" id="PTHR30349">
    <property type="entry name" value="PHAGE INTEGRASE-RELATED"/>
    <property type="match status" value="1"/>
</dbReference>
<dbReference type="Gene3D" id="1.10.150.130">
    <property type="match status" value="1"/>
</dbReference>
<dbReference type="AlphaFoldDB" id="A0A414ADB0"/>
<dbReference type="PROSITE" id="PS51898">
    <property type="entry name" value="TYR_RECOMBINASE"/>
    <property type="match status" value="1"/>
</dbReference>